<keyword evidence="3" id="KW-1185">Reference proteome</keyword>
<keyword evidence="1" id="KW-0472">Membrane</keyword>
<name>A0A6A5SVT1_9PLEO</name>
<gene>
    <name evidence="2" type="ORF">EJ02DRAFT_512589</name>
</gene>
<evidence type="ECO:0000313" key="3">
    <source>
        <dbReference type="Proteomes" id="UP000800038"/>
    </source>
</evidence>
<organism evidence="2 3">
    <name type="scientific">Clathrospora elynae</name>
    <dbReference type="NCBI Taxonomy" id="706981"/>
    <lineage>
        <taxon>Eukaryota</taxon>
        <taxon>Fungi</taxon>
        <taxon>Dikarya</taxon>
        <taxon>Ascomycota</taxon>
        <taxon>Pezizomycotina</taxon>
        <taxon>Dothideomycetes</taxon>
        <taxon>Pleosporomycetidae</taxon>
        <taxon>Pleosporales</taxon>
        <taxon>Diademaceae</taxon>
        <taxon>Clathrospora</taxon>
    </lineage>
</organism>
<dbReference type="Proteomes" id="UP000800038">
    <property type="component" value="Unassembled WGS sequence"/>
</dbReference>
<feature type="transmembrane region" description="Helical" evidence="1">
    <location>
        <begin position="259"/>
        <end position="276"/>
    </location>
</feature>
<dbReference type="AlphaFoldDB" id="A0A6A5SVT1"/>
<evidence type="ECO:0000313" key="2">
    <source>
        <dbReference type="EMBL" id="KAF1941177.1"/>
    </source>
</evidence>
<evidence type="ECO:0000256" key="1">
    <source>
        <dbReference type="SAM" id="Phobius"/>
    </source>
</evidence>
<feature type="transmembrane region" description="Helical" evidence="1">
    <location>
        <begin position="282"/>
        <end position="300"/>
    </location>
</feature>
<keyword evidence="1" id="KW-1133">Transmembrane helix</keyword>
<dbReference type="EMBL" id="ML976051">
    <property type="protein sequence ID" value="KAF1941177.1"/>
    <property type="molecule type" value="Genomic_DNA"/>
</dbReference>
<keyword evidence="1" id="KW-0812">Transmembrane</keyword>
<feature type="transmembrane region" description="Helical" evidence="1">
    <location>
        <begin position="229"/>
        <end position="247"/>
    </location>
</feature>
<accession>A0A6A5SVT1</accession>
<protein>
    <submittedName>
        <fullName evidence="2">Uncharacterized protein</fullName>
    </submittedName>
</protein>
<proteinExistence type="predicted"/>
<sequence length="343" mass="37956">MTDERRLLSLWVDDLRINQTDVATIWDTYANIPEYEHLPWWGDEKGLEHESLTGHDWMFSSLEDVLDPPTSSYPRLITTPYTGTPCGCGWISHGHAVVRDEESLHLDNNQGEEGLRNVYDLRRNHAASKGRYHLIKSSDNCGIVRGILSAAEKAALGGDREIAALMEDIRVVVQVVQRNTWQKLWVNLALSLGQNTGAHILAQYRRNIQAVLSTILPGPLATGVTGPSPSLFVSACLILAIFVTAQYHYNRASVFQKPLLLTGVVMGFVASHFLSYPQDVAAVSATTAVIPTVTVVALLLNQVADAIRGCVMGKQERKHKLRRMLEGLHAKGSSHQHDKRQGV</sequence>
<reference evidence="2" key="1">
    <citation type="journal article" date="2020" name="Stud. Mycol.">
        <title>101 Dothideomycetes genomes: a test case for predicting lifestyles and emergence of pathogens.</title>
        <authorList>
            <person name="Haridas S."/>
            <person name="Albert R."/>
            <person name="Binder M."/>
            <person name="Bloem J."/>
            <person name="Labutti K."/>
            <person name="Salamov A."/>
            <person name="Andreopoulos B."/>
            <person name="Baker S."/>
            <person name="Barry K."/>
            <person name="Bills G."/>
            <person name="Bluhm B."/>
            <person name="Cannon C."/>
            <person name="Castanera R."/>
            <person name="Culley D."/>
            <person name="Daum C."/>
            <person name="Ezra D."/>
            <person name="Gonzalez J."/>
            <person name="Henrissat B."/>
            <person name="Kuo A."/>
            <person name="Liang C."/>
            <person name="Lipzen A."/>
            <person name="Lutzoni F."/>
            <person name="Magnuson J."/>
            <person name="Mondo S."/>
            <person name="Nolan M."/>
            <person name="Ohm R."/>
            <person name="Pangilinan J."/>
            <person name="Park H.-J."/>
            <person name="Ramirez L."/>
            <person name="Alfaro M."/>
            <person name="Sun H."/>
            <person name="Tritt A."/>
            <person name="Yoshinaga Y."/>
            <person name="Zwiers L.-H."/>
            <person name="Turgeon B."/>
            <person name="Goodwin S."/>
            <person name="Spatafora J."/>
            <person name="Crous P."/>
            <person name="Grigoriev I."/>
        </authorList>
    </citation>
    <scope>NUCLEOTIDE SEQUENCE</scope>
    <source>
        <strain evidence="2">CBS 161.51</strain>
    </source>
</reference>